<comment type="caution">
    <text evidence="1">The sequence shown here is derived from an EMBL/GenBank/DDBJ whole genome shotgun (WGS) entry which is preliminary data.</text>
</comment>
<name>A0ABU5Y060_9MYCO</name>
<keyword evidence="2" id="KW-1185">Reference proteome</keyword>
<protein>
    <submittedName>
        <fullName evidence="1">Uncharacterized protein</fullName>
    </submittedName>
</protein>
<accession>A0ABU5Y060</accession>
<gene>
    <name evidence="1" type="ORF">KV113_17685</name>
</gene>
<sequence>MSLGMEAFAATTRFFCEEHLLTVDERDQILWLFGDDFPFSDAVRAADTVHVHVKVEDVATRPHQRIRAMGAVSENAAPGYVKYSFPGGINMIFSSIPVAADDLVEGAVTIAKPFMDHAGLDIRHCGPSYRAVFDTVPARATAMGWRAVTQDGPVHCCHTEVAAKHWVYPPACLASWRRPLEVAFGALRIVDKTMGCDLRPLDPAHPLAGSSTGCGAGGAAPG</sequence>
<evidence type="ECO:0000313" key="2">
    <source>
        <dbReference type="Proteomes" id="UP001298593"/>
    </source>
</evidence>
<dbReference type="EMBL" id="JAYJJU010000018">
    <property type="protein sequence ID" value="MEB3033387.1"/>
    <property type="molecule type" value="Genomic_DNA"/>
</dbReference>
<dbReference type="RefSeq" id="WP_329780185.1">
    <property type="nucleotide sequence ID" value="NZ_JAYJJU010000018.1"/>
</dbReference>
<reference evidence="1 2" key="1">
    <citation type="submission" date="2023-12" db="EMBL/GenBank/DDBJ databases">
        <title>Description of new species of Mycobacterium terrae complex isolated from sewage at the Sao Paulo Zoological Park Foundation in Brazil.</title>
        <authorList>
            <person name="Romagnoli C.L."/>
            <person name="Conceicao E.C."/>
            <person name="Machado E."/>
            <person name="Barreto L.B.P.F."/>
            <person name="Sharma A."/>
            <person name="Silva N.M."/>
            <person name="Marques L.E."/>
            <person name="Juliana M.A."/>
            <person name="Lourenco M.C.S."/>
            <person name="Digiampietri L.A."/>
            <person name="Suffys P.N."/>
            <person name="Viana-Niero C."/>
        </authorList>
    </citation>
    <scope>NUCLEOTIDE SEQUENCE [LARGE SCALE GENOMIC DNA]</scope>
    <source>
        <strain evidence="1 2">MYC340</strain>
    </source>
</reference>
<dbReference type="Proteomes" id="UP001298593">
    <property type="component" value="Unassembled WGS sequence"/>
</dbReference>
<proteinExistence type="predicted"/>
<organism evidence="1 2">
    <name type="scientific">[Mycobacterium] nativiensis</name>
    <dbReference type="NCBI Taxonomy" id="2855503"/>
    <lineage>
        <taxon>Bacteria</taxon>
        <taxon>Bacillati</taxon>
        <taxon>Actinomycetota</taxon>
        <taxon>Actinomycetes</taxon>
        <taxon>Mycobacteriales</taxon>
        <taxon>Mycobacteriaceae</taxon>
        <taxon>Mycolicibacter</taxon>
    </lineage>
</organism>
<evidence type="ECO:0000313" key="1">
    <source>
        <dbReference type="EMBL" id="MEB3033387.1"/>
    </source>
</evidence>